<sequence>MVAVVFDTRLVLLFVFSSFTLHEALTAVAIVGATLQVTGSPRGARIIDEIRPLIQVCRVHGTYRNGGNRSRGASLTTRAELGRFLKRAARAFDLGARCRTGR</sequence>
<dbReference type="EMBL" id="CP011454">
    <property type="protein sequence ID" value="AMW06178.1"/>
    <property type="molecule type" value="Genomic_DNA"/>
</dbReference>
<organism evidence="1 2">
    <name type="scientific">Gemmatimonas phototrophica</name>
    <dbReference type="NCBI Taxonomy" id="1379270"/>
    <lineage>
        <taxon>Bacteria</taxon>
        <taxon>Pseudomonadati</taxon>
        <taxon>Gemmatimonadota</taxon>
        <taxon>Gemmatimonadia</taxon>
        <taxon>Gemmatimonadales</taxon>
        <taxon>Gemmatimonadaceae</taxon>
        <taxon>Gemmatimonas</taxon>
    </lineage>
</organism>
<dbReference type="Proteomes" id="UP000076404">
    <property type="component" value="Chromosome"/>
</dbReference>
<reference evidence="1 2" key="2">
    <citation type="journal article" date="2016" name="Environ. Microbiol. Rep.">
        <title>Metagenomic evidence for the presence of phototrophic Gemmatimonadetes bacteria in diverse environments.</title>
        <authorList>
            <person name="Zeng Y."/>
            <person name="Baumbach J."/>
            <person name="Barbosa E.G."/>
            <person name="Azevedo V."/>
            <person name="Zhang C."/>
            <person name="Koblizek M."/>
        </authorList>
    </citation>
    <scope>NUCLEOTIDE SEQUENCE [LARGE SCALE GENOMIC DNA]</scope>
    <source>
        <strain evidence="1 2">AP64</strain>
    </source>
</reference>
<proteinExistence type="predicted"/>
<keyword evidence="2" id="KW-1185">Reference proteome</keyword>
<dbReference type="AlphaFoldDB" id="A0A143BMD1"/>
<evidence type="ECO:0000313" key="1">
    <source>
        <dbReference type="EMBL" id="AMW06178.1"/>
    </source>
</evidence>
<name>A0A143BMD1_9BACT</name>
<dbReference type="KEGG" id="gph:GEMMAAP_18075"/>
<protein>
    <submittedName>
        <fullName evidence="1">Uncharacterized protein</fullName>
    </submittedName>
</protein>
<reference evidence="1 2" key="1">
    <citation type="journal article" date="2014" name="Proc. Natl. Acad. Sci. U.S.A.">
        <title>Functional type 2 photosynthetic reaction centers found in the rare bacterial phylum Gemmatimonadetes.</title>
        <authorList>
            <person name="Zeng Y."/>
            <person name="Feng F."/>
            <person name="Medova H."/>
            <person name="Dean J."/>
            <person name="Koblizek M."/>
        </authorList>
    </citation>
    <scope>NUCLEOTIDE SEQUENCE [LARGE SCALE GENOMIC DNA]</scope>
    <source>
        <strain evidence="1 2">AP64</strain>
    </source>
</reference>
<accession>A0A143BMD1</accession>
<evidence type="ECO:0000313" key="2">
    <source>
        <dbReference type="Proteomes" id="UP000076404"/>
    </source>
</evidence>
<gene>
    <name evidence="1" type="ORF">GEMMAAP_18075</name>
</gene>